<comment type="caution">
    <text evidence="3">The sequence shown here is derived from an EMBL/GenBank/DDBJ whole genome shotgun (WGS) entry which is preliminary data.</text>
</comment>
<name>A0A1Y1YPB7_9PLEO</name>
<dbReference type="PANTHER" id="PTHR33840">
    <property type="match status" value="1"/>
</dbReference>
<dbReference type="Pfam" id="PF09994">
    <property type="entry name" value="T6SS_Tle1-like_cat"/>
    <property type="match status" value="1"/>
</dbReference>
<dbReference type="EMBL" id="MCFA01000191">
    <property type="protein sequence ID" value="ORX99880.1"/>
    <property type="molecule type" value="Genomic_DNA"/>
</dbReference>
<feature type="region of interest" description="Disordered" evidence="1">
    <location>
        <begin position="377"/>
        <end position="405"/>
    </location>
</feature>
<gene>
    <name evidence="3" type="ORF">BCR34DRAFT_628109</name>
</gene>
<dbReference type="Proteomes" id="UP000193144">
    <property type="component" value="Unassembled WGS sequence"/>
</dbReference>
<dbReference type="STRING" id="1231657.A0A1Y1YPB7"/>
<protein>
    <recommendedName>
        <fullName evidence="2">T6SS Phospholipase effector Tle1-like catalytic domain-containing protein</fullName>
    </recommendedName>
</protein>
<evidence type="ECO:0000256" key="1">
    <source>
        <dbReference type="SAM" id="MobiDB-lite"/>
    </source>
</evidence>
<feature type="compositionally biased region" description="Basic and acidic residues" evidence="1">
    <location>
        <begin position="384"/>
        <end position="400"/>
    </location>
</feature>
<dbReference type="OrthoDB" id="3057168at2759"/>
<reference evidence="3 4" key="1">
    <citation type="submission" date="2016-07" db="EMBL/GenBank/DDBJ databases">
        <title>Pervasive Adenine N6-methylation of Active Genes in Fungi.</title>
        <authorList>
            <consortium name="DOE Joint Genome Institute"/>
            <person name="Mondo S.J."/>
            <person name="Dannebaum R.O."/>
            <person name="Kuo R.C."/>
            <person name="Labutti K."/>
            <person name="Haridas S."/>
            <person name="Kuo A."/>
            <person name="Salamov A."/>
            <person name="Ahrendt S.R."/>
            <person name="Lipzen A."/>
            <person name="Sullivan W."/>
            <person name="Andreopoulos W.B."/>
            <person name="Clum A."/>
            <person name="Lindquist E."/>
            <person name="Daum C."/>
            <person name="Ramamoorthy G.K."/>
            <person name="Gryganskyi A."/>
            <person name="Culley D."/>
            <person name="Magnuson J.K."/>
            <person name="James T.Y."/>
            <person name="O'Malley M.A."/>
            <person name="Stajich J.E."/>
            <person name="Spatafora J.W."/>
            <person name="Visel A."/>
            <person name="Grigoriev I.V."/>
        </authorList>
    </citation>
    <scope>NUCLEOTIDE SEQUENCE [LARGE SCALE GENOMIC DNA]</scope>
    <source>
        <strain evidence="3 4">CBS 115471</strain>
    </source>
</reference>
<evidence type="ECO:0000259" key="2">
    <source>
        <dbReference type="Pfam" id="PF09994"/>
    </source>
</evidence>
<accession>A0A1Y1YPB7</accession>
<keyword evidence="4" id="KW-1185">Reference proteome</keyword>
<evidence type="ECO:0000313" key="4">
    <source>
        <dbReference type="Proteomes" id="UP000193144"/>
    </source>
</evidence>
<dbReference type="AlphaFoldDB" id="A0A1Y1YPB7"/>
<evidence type="ECO:0000313" key="3">
    <source>
        <dbReference type="EMBL" id="ORX99880.1"/>
    </source>
</evidence>
<feature type="domain" description="T6SS Phospholipase effector Tle1-like catalytic" evidence="2">
    <location>
        <begin position="9"/>
        <end position="324"/>
    </location>
</feature>
<proteinExistence type="predicted"/>
<dbReference type="InterPro" id="IPR018712">
    <property type="entry name" value="Tle1-like_cat"/>
</dbReference>
<organism evidence="3 4">
    <name type="scientific">Clohesyomyces aquaticus</name>
    <dbReference type="NCBI Taxonomy" id="1231657"/>
    <lineage>
        <taxon>Eukaryota</taxon>
        <taxon>Fungi</taxon>
        <taxon>Dikarya</taxon>
        <taxon>Ascomycota</taxon>
        <taxon>Pezizomycotina</taxon>
        <taxon>Dothideomycetes</taxon>
        <taxon>Pleosporomycetidae</taxon>
        <taxon>Pleosporales</taxon>
        <taxon>Lindgomycetaceae</taxon>
        <taxon>Clohesyomyces</taxon>
    </lineage>
</organism>
<dbReference type="PANTHER" id="PTHR33840:SF16">
    <property type="entry name" value="DUF2235 DOMAIN-CONTAINING PROTEIN"/>
    <property type="match status" value="1"/>
</dbReference>
<sequence>MSADSAWPRRLVVCCDGTWQSSVIGSDNVPSNVTKLCRLIKRLGDDPKKDSNRKWHQIVYYDGGIGTGALSSWDKTKQGGTGLGLAENVIEAYNFIALNYQPGDEIFCFGFSRGAYTARAVAGLVTDIGVIQTRYMQIFPELYRRYKSNKHGVKFQDSDAWKEYVNGKPRKDAPNTVNASKEQIDAQKWEIPPHPDIAIPGSNKVKVVGVWDTVGSLGIPELWRFDNMWSRSKYAFHNVSLNENIEHAFHALALDEHRKAFLPTLWYIPTDLKNRKKPQDLPELKQVWFPGVHINCGGGSDDSIGQMDGDKEQLANITFAWMLQCIAPYLTIDVDEFKKTVEQYKMWLSMVRWNCNYWHKGFWGKAGDWIPNVPVVNPAPDELDPPKRDPNAHPHPELDRNWGTGPIVDSYTKTYWANGSKARIPGHCETDFFQPDGTWKPEQFTAKGVTNEYIHPVCAYRQWVRKNEKSALADFKRDLVKNKGSQGRNWWFHTDGDPLPEWVILEQDNLGFNFERYWFEQCIKENDDQKNWLKILDTENNFEIQEKVQPSFFPTAPEPRPWKS</sequence>